<feature type="transmembrane region" description="Helical" evidence="2">
    <location>
        <begin position="12"/>
        <end position="35"/>
    </location>
</feature>
<feature type="domain" description="T cell CD4 receptor C-terminal region" evidence="3">
    <location>
        <begin position="24"/>
        <end position="48"/>
    </location>
</feature>
<evidence type="ECO:0000259" key="3">
    <source>
        <dbReference type="Pfam" id="PF12104"/>
    </source>
</evidence>
<keyword evidence="4" id="KW-1185">Reference proteome</keyword>
<evidence type="ECO:0000313" key="5">
    <source>
        <dbReference type="WBParaSite" id="scaffold20840_cov205.g19573"/>
    </source>
</evidence>
<accession>A0A915LW97</accession>
<evidence type="ECO:0000313" key="4">
    <source>
        <dbReference type="Proteomes" id="UP000887561"/>
    </source>
</evidence>
<proteinExistence type="predicted"/>
<keyword evidence="2" id="KW-0472">Membrane</keyword>
<name>A0A915LW97_MELJA</name>
<organism evidence="4 5">
    <name type="scientific">Meloidogyne javanica</name>
    <name type="common">Root-knot nematode worm</name>
    <dbReference type="NCBI Taxonomy" id="6303"/>
    <lineage>
        <taxon>Eukaryota</taxon>
        <taxon>Metazoa</taxon>
        <taxon>Ecdysozoa</taxon>
        <taxon>Nematoda</taxon>
        <taxon>Chromadorea</taxon>
        <taxon>Rhabditida</taxon>
        <taxon>Tylenchina</taxon>
        <taxon>Tylenchomorpha</taxon>
        <taxon>Tylenchoidea</taxon>
        <taxon>Meloidogynidae</taxon>
        <taxon>Meloidogyninae</taxon>
        <taxon>Meloidogyne</taxon>
        <taxon>Meloidogyne incognita group</taxon>
    </lineage>
</organism>
<dbReference type="Proteomes" id="UP000887561">
    <property type="component" value="Unplaced"/>
</dbReference>
<dbReference type="AlphaFoldDB" id="A0A915LW97"/>
<dbReference type="Gene3D" id="1.20.5.900">
    <property type="entry name" value="transmembrane domain of human cd4"/>
    <property type="match status" value="1"/>
</dbReference>
<protein>
    <recommendedName>
        <fullName evidence="3">T cell CD4 receptor C-terminal region domain-containing protein</fullName>
    </recommendedName>
</protein>
<evidence type="ECO:0000256" key="1">
    <source>
        <dbReference type="SAM" id="MobiDB-lite"/>
    </source>
</evidence>
<keyword evidence="2" id="KW-0812">Transmembrane</keyword>
<evidence type="ECO:0000256" key="2">
    <source>
        <dbReference type="SAM" id="Phobius"/>
    </source>
</evidence>
<feature type="region of interest" description="Disordered" evidence="1">
    <location>
        <begin position="44"/>
        <end position="93"/>
    </location>
</feature>
<dbReference type="Pfam" id="PF12104">
    <property type="entry name" value="Tcell_CD4_C"/>
    <property type="match status" value="1"/>
</dbReference>
<feature type="compositionally biased region" description="Basic and acidic residues" evidence="1">
    <location>
        <begin position="63"/>
        <end position="81"/>
    </location>
</feature>
<dbReference type="WBParaSite" id="scaffold20840_cov205.g19573">
    <property type="protein sequence ID" value="scaffold20840_cov205.g19573"/>
    <property type="gene ID" value="scaffold20840_cov205.g19573"/>
</dbReference>
<keyword evidence="2" id="KW-1133">Transmembrane helix</keyword>
<dbReference type="InterPro" id="IPR021963">
    <property type="entry name" value="Tcell_CD4_Cterm"/>
</dbReference>
<sequence length="150" mass="16084">MSTPKTSSPANYLVVGVVLLGFVAIFIGICIYCFVKKRRQRQQQQKTADPYDLAKHKSTTTSTKKDGNKSDVKKERIKALDGSKATKTGSKMTPCPSGVAHGVAVPMTIDSILTVAAGKKMSTMKAIDTKPPVVDEAPMSVTIKGLEELV</sequence>
<reference evidence="5" key="1">
    <citation type="submission" date="2022-11" db="UniProtKB">
        <authorList>
            <consortium name="WormBaseParasite"/>
        </authorList>
    </citation>
    <scope>IDENTIFICATION</scope>
</reference>